<feature type="region of interest" description="Disordered" evidence="1">
    <location>
        <begin position="1"/>
        <end position="26"/>
    </location>
</feature>
<evidence type="ECO:0000256" key="1">
    <source>
        <dbReference type="SAM" id="MobiDB-lite"/>
    </source>
</evidence>
<comment type="caution">
    <text evidence="2">The sequence shown here is derived from an EMBL/GenBank/DDBJ whole genome shotgun (WGS) entry which is preliminary data.</text>
</comment>
<proteinExistence type="predicted"/>
<evidence type="ECO:0000313" key="2">
    <source>
        <dbReference type="EMBL" id="PPQ29413.1"/>
    </source>
</evidence>
<evidence type="ECO:0000313" key="3">
    <source>
        <dbReference type="Proteomes" id="UP000239724"/>
    </source>
</evidence>
<accession>A0A2S6N468</accession>
<sequence length="361" mass="38205">MLGPPAMARAPEPESATSQAAGQPEGAPQWTVFIGTIILGRSGGVNQTLVERVPGTEPFYSTFTGAGVEAFNSNQFQQGVSAGPKIDLTYRGDSGYGAELSYFNIFNQSATNVTGPDTPADWLVMKAPGVFWQTQDFPYQAMVWRDVTNLYSAEANGRLALSSRVTVLAGFRWLQLNDNLQGTLSPTDRTAPVWKQSCGASNCTLNEVAQAPLGVAAGPYPPFWNTSTTNNLYGIQIGADGTIFQHGRFSVEGQIKLGLFDNNAQQSTGVSLEKVVYPASAAANHPAFVSEAGLQLKYQVGDGLAVQAGYEALWLVGVAVAPGQIQETLTTGSRAPVHALGVNAGSDVIFHGFTAGLSYPF</sequence>
<protein>
    <recommendedName>
        <fullName evidence="4">Porin domain-containing protein</fullName>
    </recommendedName>
</protein>
<evidence type="ECO:0008006" key="4">
    <source>
        <dbReference type="Google" id="ProtNLM"/>
    </source>
</evidence>
<organism evidence="2 3">
    <name type="scientific">Rhodopila globiformis</name>
    <name type="common">Rhodopseudomonas globiformis</name>
    <dbReference type="NCBI Taxonomy" id="1071"/>
    <lineage>
        <taxon>Bacteria</taxon>
        <taxon>Pseudomonadati</taxon>
        <taxon>Pseudomonadota</taxon>
        <taxon>Alphaproteobacteria</taxon>
        <taxon>Acetobacterales</taxon>
        <taxon>Acetobacteraceae</taxon>
        <taxon>Rhodopila</taxon>
    </lineage>
</organism>
<dbReference type="Proteomes" id="UP000239724">
    <property type="component" value="Unassembled WGS sequence"/>
</dbReference>
<gene>
    <name evidence="2" type="ORF">CCS01_21585</name>
</gene>
<keyword evidence="3" id="KW-1185">Reference proteome</keyword>
<dbReference type="AlphaFoldDB" id="A0A2S6N468"/>
<reference evidence="2 3" key="1">
    <citation type="journal article" date="2018" name="Arch. Microbiol.">
        <title>New insights into the metabolic potential of the phototrophic purple bacterium Rhodopila globiformis DSM 161(T) from its draft genome sequence and evidence for a vanadium-dependent nitrogenase.</title>
        <authorList>
            <person name="Imhoff J.F."/>
            <person name="Rahn T."/>
            <person name="Kunzel S."/>
            <person name="Neulinger S.C."/>
        </authorList>
    </citation>
    <scope>NUCLEOTIDE SEQUENCE [LARGE SCALE GENOMIC DNA]</scope>
    <source>
        <strain evidence="2 3">DSM 161</strain>
    </source>
</reference>
<dbReference type="EMBL" id="NHRY01000227">
    <property type="protein sequence ID" value="PPQ29413.1"/>
    <property type="molecule type" value="Genomic_DNA"/>
</dbReference>
<name>A0A2S6N468_RHOGL</name>